<reference evidence="2 3" key="1">
    <citation type="submission" date="2024-09" db="EMBL/GenBank/DDBJ databases">
        <title>Itraconazole resistance in Madurella fahalii resulting from another homologue of gene encoding cytochrome P450 14-alpha sterol demethylase (CYP51).</title>
        <authorList>
            <person name="Yoshioka I."/>
            <person name="Fahal A.H."/>
            <person name="Kaneko S."/>
            <person name="Yaguchi T."/>
        </authorList>
    </citation>
    <scope>NUCLEOTIDE SEQUENCE [LARGE SCALE GENOMIC DNA]</scope>
    <source>
        <strain evidence="2 3">IFM 68171</strain>
    </source>
</reference>
<protein>
    <submittedName>
        <fullName evidence="2">Uncharacterized protein</fullName>
    </submittedName>
</protein>
<dbReference type="GeneID" id="98173261"/>
<dbReference type="RefSeq" id="XP_070914039.1">
    <property type="nucleotide sequence ID" value="XM_071057938.1"/>
</dbReference>
<dbReference type="PANTHER" id="PTHR35896:SF3">
    <property type="entry name" value="MAJOR FACILITATOR SUPERFAMILY TRANSPORTER"/>
    <property type="match status" value="1"/>
</dbReference>
<gene>
    <name evidence="2" type="ORF">MFIFM68171_02516</name>
</gene>
<comment type="caution">
    <text evidence="2">The sequence shown here is derived from an EMBL/GenBank/DDBJ whole genome shotgun (WGS) entry which is preliminary data.</text>
</comment>
<dbReference type="Proteomes" id="UP001628179">
    <property type="component" value="Unassembled WGS sequence"/>
</dbReference>
<evidence type="ECO:0000256" key="1">
    <source>
        <dbReference type="SAM" id="Phobius"/>
    </source>
</evidence>
<name>A0ABQ0G3F9_9PEZI</name>
<keyword evidence="1" id="KW-0812">Transmembrane</keyword>
<proteinExistence type="predicted"/>
<keyword evidence="1" id="KW-0472">Membrane</keyword>
<organism evidence="2 3">
    <name type="scientific">Madurella fahalii</name>
    <dbReference type="NCBI Taxonomy" id="1157608"/>
    <lineage>
        <taxon>Eukaryota</taxon>
        <taxon>Fungi</taxon>
        <taxon>Dikarya</taxon>
        <taxon>Ascomycota</taxon>
        <taxon>Pezizomycotina</taxon>
        <taxon>Sordariomycetes</taxon>
        <taxon>Sordariomycetidae</taxon>
        <taxon>Sordariales</taxon>
        <taxon>Sordariales incertae sedis</taxon>
        <taxon>Madurella</taxon>
    </lineage>
</organism>
<dbReference type="PANTHER" id="PTHR35896">
    <property type="entry name" value="IG-LIKE DOMAIN-CONTAINING PROTEIN"/>
    <property type="match status" value="1"/>
</dbReference>
<accession>A0ABQ0G3F9</accession>
<evidence type="ECO:0000313" key="2">
    <source>
        <dbReference type="EMBL" id="GAB1312306.1"/>
    </source>
</evidence>
<dbReference type="InterPro" id="IPR053008">
    <property type="entry name" value="Phomopsin_biosynth_assoc"/>
</dbReference>
<sequence length="239" mass="27992">MHPLKPTHDEWPRPRNQTKPIHRAYFAALCLLPVVATCLVLWGVLYTWRLQHPSTPHHHHHHQHHHQWPPAAVHRHTTCGSSPADARSRGCRFDILSFAWQTPECYDDELMEEFIRHDAWQFYVRPNRTDGVVDLATALQGQRTLYVDWRYHVTHCTFMWRQMHRAYALRGYIDSHLDSYAHTLHCQRVFLDMETPLGMVNVVAELKYPECRRIWGDGWTMAGEGAFAAKGQVHGSYTL</sequence>
<dbReference type="EMBL" id="BAAFSV010000001">
    <property type="protein sequence ID" value="GAB1312306.1"/>
    <property type="molecule type" value="Genomic_DNA"/>
</dbReference>
<feature type="transmembrane region" description="Helical" evidence="1">
    <location>
        <begin position="24"/>
        <end position="48"/>
    </location>
</feature>
<evidence type="ECO:0000313" key="3">
    <source>
        <dbReference type="Proteomes" id="UP001628179"/>
    </source>
</evidence>
<keyword evidence="1" id="KW-1133">Transmembrane helix</keyword>
<keyword evidence="3" id="KW-1185">Reference proteome</keyword>